<dbReference type="Proteomes" id="UP001186974">
    <property type="component" value="Unassembled WGS sequence"/>
</dbReference>
<comment type="caution">
    <text evidence="1">The sequence shown here is derived from an EMBL/GenBank/DDBJ whole genome shotgun (WGS) entry which is preliminary data.</text>
</comment>
<reference evidence="1" key="1">
    <citation type="submission" date="2024-09" db="EMBL/GenBank/DDBJ databases">
        <title>Black Yeasts Isolated from many extreme environments.</title>
        <authorList>
            <person name="Coleine C."/>
            <person name="Stajich J.E."/>
            <person name="Selbmann L."/>
        </authorList>
    </citation>
    <scope>NUCLEOTIDE SEQUENCE</scope>
    <source>
        <strain evidence="1">CCFEE 5737</strain>
    </source>
</reference>
<evidence type="ECO:0000313" key="2">
    <source>
        <dbReference type="Proteomes" id="UP001186974"/>
    </source>
</evidence>
<keyword evidence="2" id="KW-1185">Reference proteome</keyword>
<evidence type="ECO:0000313" key="1">
    <source>
        <dbReference type="EMBL" id="KAK3066005.1"/>
    </source>
</evidence>
<dbReference type="EMBL" id="JAWDJW010006070">
    <property type="protein sequence ID" value="KAK3066005.1"/>
    <property type="molecule type" value="Genomic_DNA"/>
</dbReference>
<proteinExistence type="predicted"/>
<gene>
    <name evidence="1" type="ORF">LTS18_002136</name>
</gene>
<feature type="non-terminal residue" evidence="1">
    <location>
        <position position="1"/>
    </location>
</feature>
<sequence>HLLSTSNTQKSHANTLFTTAQYGPAIQGYNLALSTCPAYLDYELAVLRANIAACHVKLREWKEAVDSATKAIEGLEALDPTTSPASRVDGRGDGEKGAGSKGRGNGSGVGDGGGGGGGGGGKVEEVDDETAAKIEALGKSGHTTDDVRKIRTKALLRRAKARSELEGWAALQGAEEDYKTLDAMANLSSLDRQTVQRALRELGPRLEQVRKTEMADMMGKLKQLGNGFLKPFGMSTDNFNFVKDEKTGGYSMNFNQGGR</sequence>
<organism evidence="1 2">
    <name type="scientific">Coniosporium uncinatum</name>
    <dbReference type="NCBI Taxonomy" id="93489"/>
    <lineage>
        <taxon>Eukaryota</taxon>
        <taxon>Fungi</taxon>
        <taxon>Dikarya</taxon>
        <taxon>Ascomycota</taxon>
        <taxon>Pezizomycotina</taxon>
        <taxon>Dothideomycetes</taxon>
        <taxon>Dothideomycetes incertae sedis</taxon>
        <taxon>Coniosporium</taxon>
    </lineage>
</organism>
<accession>A0ACC3DEI4</accession>
<protein>
    <submittedName>
        <fullName evidence="1">Uncharacterized protein</fullName>
    </submittedName>
</protein>
<name>A0ACC3DEI4_9PEZI</name>